<dbReference type="RefSeq" id="WP_055658117.1">
    <property type="nucleotide sequence ID" value="NZ_CXST01000002.1"/>
</dbReference>
<evidence type="ECO:0000259" key="2">
    <source>
        <dbReference type="SMART" id="SM00318"/>
    </source>
</evidence>
<dbReference type="InterPro" id="IPR035437">
    <property type="entry name" value="SNase_OB-fold_sf"/>
</dbReference>
<dbReference type="EMBL" id="CXST01000002">
    <property type="protein sequence ID" value="CTQ45171.1"/>
    <property type="molecule type" value="Genomic_DNA"/>
</dbReference>
<feature type="domain" description="TNase-like" evidence="2">
    <location>
        <begin position="130"/>
        <end position="254"/>
    </location>
</feature>
<evidence type="ECO:0000256" key="1">
    <source>
        <dbReference type="SAM" id="MobiDB-lite"/>
    </source>
</evidence>
<sequence length="313" mass="34075">MKLRPLITPAIVLTTAGGLLAWLLLADPPPVQDEQVAAGSITSAAEETSEPAKTPEPAPQSSPPQAQTQKPSQTQSEPVVVAAAPLPNDIRNVSPEGVSAPQVQGDLKRIEPSKRYLELKDPPIEPVPDGPLELMRVQVLDGGRIKSDRLTVTLAHIVPLKSDETCVSRLGGTWPCGARARTFLRGLVRQLKVVCEKIEETGPQQILATCTRGSMDLSKRLVRYGWADPAPDAPADFMELAEKARDRKVGKWQSEWLNELPTSELETEVPSALPGLEELAPEIVEWSLRTEPEQPGDGQLAIEDYPQVERPVQ</sequence>
<dbReference type="Gene3D" id="2.40.50.90">
    <property type="match status" value="1"/>
</dbReference>
<reference evidence="4" key="1">
    <citation type="submission" date="2015-07" db="EMBL/GenBank/DDBJ databases">
        <authorList>
            <person name="Rodrigo-Torres Lidia"/>
            <person name="Arahal R.David."/>
        </authorList>
    </citation>
    <scope>NUCLEOTIDE SEQUENCE [LARGE SCALE GENOMIC DNA]</scope>
    <source>
        <strain evidence="4">CECT 4801</strain>
    </source>
</reference>
<keyword evidence="4" id="KW-1185">Reference proteome</keyword>
<proteinExistence type="predicted"/>
<protein>
    <recommendedName>
        <fullName evidence="2">TNase-like domain-containing protein</fullName>
    </recommendedName>
</protein>
<dbReference type="SMART" id="SM00318">
    <property type="entry name" value="SNc"/>
    <property type="match status" value="1"/>
</dbReference>
<dbReference type="SUPFAM" id="SSF50199">
    <property type="entry name" value="Staphylococcal nuclease"/>
    <property type="match status" value="1"/>
</dbReference>
<evidence type="ECO:0000313" key="4">
    <source>
        <dbReference type="Proteomes" id="UP000048926"/>
    </source>
</evidence>
<organism evidence="3 4">
    <name type="scientific">Roseibium aggregatum</name>
    <dbReference type="NCBI Taxonomy" id="187304"/>
    <lineage>
        <taxon>Bacteria</taxon>
        <taxon>Pseudomonadati</taxon>
        <taxon>Pseudomonadota</taxon>
        <taxon>Alphaproteobacteria</taxon>
        <taxon>Hyphomicrobiales</taxon>
        <taxon>Stappiaceae</taxon>
        <taxon>Roseibium</taxon>
    </lineage>
</organism>
<dbReference type="OrthoDB" id="9805504at2"/>
<dbReference type="InterPro" id="IPR016071">
    <property type="entry name" value="Staphylococal_nuclease_OB-fold"/>
</dbReference>
<feature type="compositionally biased region" description="Low complexity" evidence="1">
    <location>
        <begin position="63"/>
        <end position="76"/>
    </location>
</feature>
<evidence type="ECO:0000313" key="3">
    <source>
        <dbReference type="EMBL" id="CTQ45171.1"/>
    </source>
</evidence>
<accession>A0A0M6Y844</accession>
<gene>
    <name evidence="3" type="ORF">LAL4801_03619</name>
</gene>
<dbReference type="AlphaFoldDB" id="A0A0M6Y844"/>
<dbReference type="STRING" id="187304.B0E33_05250"/>
<feature type="region of interest" description="Disordered" evidence="1">
    <location>
        <begin position="34"/>
        <end position="77"/>
    </location>
</feature>
<dbReference type="Proteomes" id="UP000048926">
    <property type="component" value="Unassembled WGS sequence"/>
</dbReference>
<feature type="region of interest" description="Disordered" evidence="1">
    <location>
        <begin position="290"/>
        <end position="313"/>
    </location>
</feature>
<name>A0A0M6Y844_9HYPH</name>